<dbReference type="AlphaFoldDB" id="A0A6J2U1G6"/>
<evidence type="ECO:0000313" key="1">
    <source>
        <dbReference type="Proteomes" id="UP000504634"/>
    </source>
</evidence>
<name>A0A6J2U1G6_DROLE</name>
<sequence length="108" mass="11434">MQLEIAAGGKQARQFGNQNFGNALGTGAYPGAIYPGALPYPGSPPGCPLCDASVYSYCSHKVVHDACCCDFAGSGKPPQCLYYDCALLYAKTCYEHSLIKNCCCSSPY</sequence>
<gene>
    <name evidence="2" type="primary">LOC115629779</name>
</gene>
<evidence type="ECO:0000313" key="2">
    <source>
        <dbReference type="RefSeq" id="XP_030382194.1"/>
    </source>
</evidence>
<organism evidence="1 2">
    <name type="scientific">Drosophila lebanonensis</name>
    <name type="common">Fruit fly</name>
    <name type="synonym">Scaptodrosophila lebanonensis</name>
    <dbReference type="NCBI Taxonomy" id="7225"/>
    <lineage>
        <taxon>Eukaryota</taxon>
        <taxon>Metazoa</taxon>
        <taxon>Ecdysozoa</taxon>
        <taxon>Arthropoda</taxon>
        <taxon>Hexapoda</taxon>
        <taxon>Insecta</taxon>
        <taxon>Pterygota</taxon>
        <taxon>Neoptera</taxon>
        <taxon>Endopterygota</taxon>
        <taxon>Diptera</taxon>
        <taxon>Brachycera</taxon>
        <taxon>Muscomorpha</taxon>
        <taxon>Ephydroidea</taxon>
        <taxon>Drosophilidae</taxon>
        <taxon>Scaptodrosophila</taxon>
    </lineage>
</organism>
<proteinExistence type="predicted"/>
<reference evidence="2" key="1">
    <citation type="submission" date="2025-08" db="UniProtKB">
        <authorList>
            <consortium name="RefSeq"/>
        </authorList>
    </citation>
    <scope>IDENTIFICATION</scope>
    <source>
        <strain evidence="2">11010-0011.00</strain>
        <tissue evidence="2">Whole body</tissue>
    </source>
</reference>
<dbReference type="Proteomes" id="UP000504634">
    <property type="component" value="Unplaced"/>
</dbReference>
<protein>
    <submittedName>
        <fullName evidence="2">Uncharacterized protein LOC115629779</fullName>
    </submittedName>
</protein>
<keyword evidence="1" id="KW-1185">Reference proteome</keyword>
<dbReference type="GeneID" id="115629779"/>
<dbReference type="RefSeq" id="XP_030382194.1">
    <property type="nucleotide sequence ID" value="XM_030526334.1"/>
</dbReference>
<dbReference type="OrthoDB" id="8112830at2759"/>
<accession>A0A6J2U1G6</accession>